<dbReference type="SUPFAM" id="SSF57180">
    <property type="entry name" value="Cellulose-binding domain"/>
    <property type="match status" value="1"/>
</dbReference>
<evidence type="ECO:0000313" key="6">
    <source>
        <dbReference type="Proteomes" id="UP000243217"/>
    </source>
</evidence>
<dbReference type="OrthoDB" id="74353at2759"/>
<feature type="compositionally biased region" description="Polar residues" evidence="2">
    <location>
        <begin position="143"/>
        <end position="157"/>
    </location>
</feature>
<dbReference type="GO" id="GO:0005576">
    <property type="term" value="C:extracellular region"/>
    <property type="evidence" value="ECO:0007669"/>
    <property type="project" value="InterPro"/>
</dbReference>
<dbReference type="PROSITE" id="PS51164">
    <property type="entry name" value="CBM1_2"/>
    <property type="match status" value="1"/>
</dbReference>
<proteinExistence type="predicted"/>
<sequence>MTTMMIMTFFFLFNGVLGVHYRSHASDCVQMSVVGDATYCVYGNPCGENGIMCPRKGDMAILDCTSGLASYQSNSGKCIAPRNAVCQELSSSSHVKGCVFPSESTTNMPESTTNMPESATHGPESTTNKPKWTTNKPKSTTNVPESTTNMPELTTNGPESTTSAPESTTTKKPWQHSCAKDWGQCGGRYWTYAQCCLSKGWMCLEINAYYSQCVPPK</sequence>
<feature type="signal peptide" evidence="3">
    <location>
        <begin position="1"/>
        <end position="18"/>
    </location>
</feature>
<feature type="compositionally biased region" description="Low complexity" evidence="2">
    <location>
        <begin position="125"/>
        <end position="142"/>
    </location>
</feature>
<organism evidence="5 6">
    <name type="scientific">Thraustotheca clavata</name>
    <dbReference type="NCBI Taxonomy" id="74557"/>
    <lineage>
        <taxon>Eukaryota</taxon>
        <taxon>Sar</taxon>
        <taxon>Stramenopiles</taxon>
        <taxon>Oomycota</taxon>
        <taxon>Saprolegniomycetes</taxon>
        <taxon>Saprolegniales</taxon>
        <taxon>Achlyaceae</taxon>
        <taxon>Thraustotheca</taxon>
    </lineage>
</organism>
<dbReference type="Pfam" id="PF00734">
    <property type="entry name" value="CBM_1"/>
    <property type="match status" value="1"/>
</dbReference>
<evidence type="ECO:0000256" key="3">
    <source>
        <dbReference type="SAM" id="SignalP"/>
    </source>
</evidence>
<dbReference type="InterPro" id="IPR000254">
    <property type="entry name" value="CBD"/>
</dbReference>
<feature type="domain" description="CBM1" evidence="4">
    <location>
        <begin position="177"/>
        <end position="214"/>
    </location>
</feature>
<evidence type="ECO:0000313" key="5">
    <source>
        <dbReference type="EMBL" id="OQR82116.1"/>
    </source>
</evidence>
<name>A0A1V9Y8S1_9STRA</name>
<dbReference type="GO" id="GO:0005975">
    <property type="term" value="P:carbohydrate metabolic process"/>
    <property type="evidence" value="ECO:0007669"/>
    <property type="project" value="InterPro"/>
</dbReference>
<dbReference type="Proteomes" id="UP000243217">
    <property type="component" value="Unassembled WGS sequence"/>
</dbReference>
<keyword evidence="6" id="KW-1185">Reference proteome</keyword>
<dbReference type="SMART" id="SM00236">
    <property type="entry name" value="fCBD"/>
    <property type="match status" value="1"/>
</dbReference>
<accession>A0A1V9Y8S1</accession>
<reference evidence="5 6" key="1">
    <citation type="journal article" date="2014" name="Genome Biol. Evol.">
        <title>The secreted proteins of Achlya hypogyna and Thraustotheca clavata identify the ancestral oomycete secretome and reveal gene acquisitions by horizontal gene transfer.</title>
        <authorList>
            <person name="Misner I."/>
            <person name="Blouin N."/>
            <person name="Leonard G."/>
            <person name="Richards T.A."/>
            <person name="Lane C.E."/>
        </authorList>
    </citation>
    <scope>NUCLEOTIDE SEQUENCE [LARGE SCALE GENOMIC DNA]</scope>
    <source>
        <strain evidence="5 6">ATCC 34112</strain>
    </source>
</reference>
<feature type="compositionally biased region" description="Polar residues" evidence="2">
    <location>
        <begin position="103"/>
        <end position="117"/>
    </location>
</feature>
<dbReference type="AlphaFoldDB" id="A0A1V9Y8S1"/>
<dbReference type="InterPro" id="IPR035971">
    <property type="entry name" value="CBD_sf"/>
</dbReference>
<evidence type="ECO:0000256" key="1">
    <source>
        <dbReference type="ARBA" id="ARBA00022729"/>
    </source>
</evidence>
<gene>
    <name evidence="5" type="ORF">THRCLA_11124</name>
</gene>
<dbReference type="EMBL" id="JNBS01004837">
    <property type="protein sequence ID" value="OQR82116.1"/>
    <property type="molecule type" value="Genomic_DNA"/>
</dbReference>
<evidence type="ECO:0000256" key="2">
    <source>
        <dbReference type="SAM" id="MobiDB-lite"/>
    </source>
</evidence>
<comment type="caution">
    <text evidence="5">The sequence shown here is derived from an EMBL/GenBank/DDBJ whole genome shotgun (WGS) entry which is preliminary data.</text>
</comment>
<feature type="region of interest" description="Disordered" evidence="2">
    <location>
        <begin position="103"/>
        <end position="173"/>
    </location>
</feature>
<feature type="chain" id="PRO_5013229699" description="CBM1 domain-containing protein" evidence="3">
    <location>
        <begin position="19"/>
        <end position="217"/>
    </location>
</feature>
<protein>
    <recommendedName>
        <fullName evidence="4">CBM1 domain-containing protein</fullName>
    </recommendedName>
</protein>
<keyword evidence="1 3" id="KW-0732">Signal</keyword>
<evidence type="ECO:0000259" key="4">
    <source>
        <dbReference type="PROSITE" id="PS51164"/>
    </source>
</evidence>
<feature type="compositionally biased region" description="Low complexity" evidence="2">
    <location>
        <begin position="158"/>
        <end position="172"/>
    </location>
</feature>
<dbReference type="GO" id="GO:0030248">
    <property type="term" value="F:cellulose binding"/>
    <property type="evidence" value="ECO:0007669"/>
    <property type="project" value="InterPro"/>
</dbReference>